<dbReference type="PANTHER" id="PTHR31446">
    <property type="entry name" value="ACID PHOSPHATASE/VANADIUM-DEPENDENT HALOPEROXIDASE-RELATED PROTEIN"/>
    <property type="match status" value="1"/>
</dbReference>
<dbReference type="Pfam" id="PF02681">
    <property type="entry name" value="DUF212"/>
    <property type="match status" value="1"/>
</dbReference>
<dbReference type="PANTHER" id="PTHR31446:SF2">
    <property type="entry name" value="ACID PHOSPHATASE_VANADIUM-DEPENDENT HALOPEROXIDASE-RELATED PROTEIN"/>
    <property type="match status" value="1"/>
</dbReference>
<proteinExistence type="predicted"/>
<sequence length="257" mass="27225">MTLADFASFPSPLPRANFPSRRPSKKLLLQPTRKGKPHITAFKIGPQEIAELAHNKVLVASALSCAIGQISKPFTSAVNGNGVDLKAAIQSGGMPSTHSAGVAAAATSLGLERGFSDSIFGVSVIFAALVMYDAQGVRREVGYHAKILNELITVRPDLESKSLTARVSSDEDGGDLYVSETLDSYVGKSQPCRVNSYEVATTKLASLANSKPDTKESPQKCHSSFTRLNESVGHNEIQVIIGALLGFIVSLAVDSIL</sequence>
<protein>
    <submittedName>
        <fullName evidence="1">Uncharacterized protein</fullName>
    </submittedName>
</protein>
<dbReference type="EMBL" id="JADCNL010000010">
    <property type="protein sequence ID" value="KAG0463953.1"/>
    <property type="molecule type" value="Genomic_DNA"/>
</dbReference>
<keyword evidence="2" id="KW-1185">Reference proteome</keyword>
<dbReference type="AlphaFoldDB" id="A0A835Q7M4"/>
<evidence type="ECO:0000313" key="2">
    <source>
        <dbReference type="Proteomes" id="UP000636800"/>
    </source>
</evidence>
<organism evidence="1 2">
    <name type="scientific">Vanilla planifolia</name>
    <name type="common">Vanilla</name>
    <dbReference type="NCBI Taxonomy" id="51239"/>
    <lineage>
        <taxon>Eukaryota</taxon>
        <taxon>Viridiplantae</taxon>
        <taxon>Streptophyta</taxon>
        <taxon>Embryophyta</taxon>
        <taxon>Tracheophyta</taxon>
        <taxon>Spermatophyta</taxon>
        <taxon>Magnoliopsida</taxon>
        <taxon>Liliopsida</taxon>
        <taxon>Asparagales</taxon>
        <taxon>Orchidaceae</taxon>
        <taxon>Vanilloideae</taxon>
        <taxon>Vanilleae</taxon>
        <taxon>Vanilla</taxon>
    </lineage>
</organism>
<name>A0A835Q7M4_VANPL</name>
<dbReference type="OrthoDB" id="1932206at2759"/>
<accession>A0A835Q7M4</accession>
<dbReference type="InterPro" id="IPR003832">
    <property type="entry name" value="DUF212"/>
</dbReference>
<dbReference type="Proteomes" id="UP000636800">
    <property type="component" value="Chromosome 10"/>
</dbReference>
<evidence type="ECO:0000313" key="1">
    <source>
        <dbReference type="EMBL" id="KAG0463953.1"/>
    </source>
</evidence>
<gene>
    <name evidence="1" type="ORF">HPP92_020022</name>
</gene>
<reference evidence="1 2" key="1">
    <citation type="journal article" date="2020" name="Nat. Food">
        <title>A phased Vanilla planifolia genome enables genetic improvement of flavour and production.</title>
        <authorList>
            <person name="Hasing T."/>
            <person name="Tang H."/>
            <person name="Brym M."/>
            <person name="Khazi F."/>
            <person name="Huang T."/>
            <person name="Chambers A.H."/>
        </authorList>
    </citation>
    <scope>NUCLEOTIDE SEQUENCE [LARGE SCALE GENOMIC DNA]</scope>
    <source>
        <tissue evidence="1">Leaf</tissue>
    </source>
</reference>
<comment type="caution">
    <text evidence="1">The sequence shown here is derived from an EMBL/GenBank/DDBJ whole genome shotgun (WGS) entry which is preliminary data.</text>
</comment>